<sequence length="291" mass="29028">MRRLVVLLAVVAGLLLGTAGPAAAHAGGLVATNARSQVVTITPSVPGLAVVAIEDGAKLRLTNHTGGPVTIRGIDRTVPAGTSLTWADSRFAPEGKNITFGRTADWALDLDAGGTAVTVSGVLTGERPPNPLPWWALAIVSAVAVPVIARRLHRADLLLAATGAIAMAASITHVLGSTLAVESAPPAGTFLSAAGINLLAWPLILGGATVALRGRPAGLLAVCAGAALTAVFVLPDVTSFHRAVLPFAGPPAVERALVVLALGLGAGVAVAGASVLRRLAQRAAPAVEVPA</sequence>
<dbReference type="Proteomes" id="UP001240150">
    <property type="component" value="Chromosome"/>
</dbReference>
<feature type="chain" id="PRO_5045741041" description="CopC domain-containing protein" evidence="2">
    <location>
        <begin position="25"/>
        <end position="291"/>
    </location>
</feature>
<evidence type="ECO:0000256" key="1">
    <source>
        <dbReference type="SAM" id="Phobius"/>
    </source>
</evidence>
<keyword evidence="1" id="KW-1133">Transmembrane helix</keyword>
<name>A0ABY8W8J2_9ACTN</name>
<evidence type="ECO:0000256" key="2">
    <source>
        <dbReference type="SAM" id="SignalP"/>
    </source>
</evidence>
<feature type="signal peptide" evidence="2">
    <location>
        <begin position="1"/>
        <end position="24"/>
    </location>
</feature>
<keyword evidence="1" id="KW-0472">Membrane</keyword>
<evidence type="ECO:0000313" key="3">
    <source>
        <dbReference type="EMBL" id="WIM94135.1"/>
    </source>
</evidence>
<feature type="transmembrane region" description="Helical" evidence="1">
    <location>
        <begin position="255"/>
        <end position="276"/>
    </location>
</feature>
<reference evidence="3 4" key="1">
    <citation type="submission" date="2023-06" db="EMBL/GenBank/DDBJ databases">
        <authorList>
            <person name="Yushchuk O."/>
            <person name="Binda E."/>
            <person name="Ruckert-Reed C."/>
            <person name="Fedorenko V."/>
            <person name="Kalinowski J."/>
            <person name="Marinelli F."/>
        </authorList>
    </citation>
    <scope>NUCLEOTIDE SEQUENCE [LARGE SCALE GENOMIC DNA]</scope>
    <source>
        <strain evidence="3 4">NRRL 3884</strain>
    </source>
</reference>
<proteinExistence type="predicted"/>
<keyword evidence="1" id="KW-0812">Transmembrane</keyword>
<protein>
    <recommendedName>
        <fullName evidence="5">CopC domain-containing protein</fullName>
    </recommendedName>
</protein>
<dbReference type="RefSeq" id="WP_284915338.1">
    <property type="nucleotide sequence ID" value="NZ_CP126980.1"/>
</dbReference>
<evidence type="ECO:0008006" key="5">
    <source>
        <dbReference type="Google" id="ProtNLM"/>
    </source>
</evidence>
<evidence type="ECO:0000313" key="4">
    <source>
        <dbReference type="Proteomes" id="UP001240150"/>
    </source>
</evidence>
<organism evidence="3 4">
    <name type="scientific">Actinoplanes oblitus</name>
    <dbReference type="NCBI Taxonomy" id="3040509"/>
    <lineage>
        <taxon>Bacteria</taxon>
        <taxon>Bacillati</taxon>
        <taxon>Actinomycetota</taxon>
        <taxon>Actinomycetes</taxon>
        <taxon>Micromonosporales</taxon>
        <taxon>Micromonosporaceae</taxon>
        <taxon>Actinoplanes</taxon>
    </lineage>
</organism>
<dbReference type="EMBL" id="CP126980">
    <property type="protein sequence ID" value="WIM94135.1"/>
    <property type="molecule type" value="Genomic_DNA"/>
</dbReference>
<feature type="transmembrane region" description="Helical" evidence="1">
    <location>
        <begin position="156"/>
        <end position="175"/>
    </location>
</feature>
<feature type="transmembrane region" description="Helical" evidence="1">
    <location>
        <begin position="132"/>
        <end position="149"/>
    </location>
</feature>
<feature type="transmembrane region" description="Helical" evidence="1">
    <location>
        <begin position="187"/>
        <end position="205"/>
    </location>
</feature>
<gene>
    <name evidence="3" type="ORF">ACTOB_006136</name>
</gene>
<keyword evidence="2" id="KW-0732">Signal</keyword>
<accession>A0ABY8W8J2</accession>
<keyword evidence="4" id="KW-1185">Reference proteome</keyword>
<feature type="transmembrane region" description="Helical" evidence="1">
    <location>
        <begin position="217"/>
        <end position="235"/>
    </location>
</feature>